<feature type="domain" description="F-box" evidence="1">
    <location>
        <begin position="44"/>
        <end position="84"/>
    </location>
</feature>
<keyword evidence="2" id="KW-1185">Reference proteome</keyword>
<dbReference type="PANTHER" id="PTHR31672">
    <property type="entry name" value="BNACNNG10540D PROTEIN"/>
    <property type="match status" value="1"/>
</dbReference>
<dbReference type="KEGG" id="nsy:104224319"/>
<dbReference type="SMART" id="SM00256">
    <property type="entry name" value="FBOX"/>
    <property type="match status" value="1"/>
</dbReference>
<evidence type="ECO:0000313" key="2">
    <source>
        <dbReference type="Proteomes" id="UP000189701"/>
    </source>
</evidence>
<dbReference type="GeneID" id="104224319"/>
<dbReference type="SUPFAM" id="SSF81383">
    <property type="entry name" value="F-box domain"/>
    <property type="match status" value="1"/>
</dbReference>
<dbReference type="Pfam" id="PF00646">
    <property type="entry name" value="F-box"/>
    <property type="match status" value="1"/>
</dbReference>
<reference evidence="2" key="1">
    <citation type="journal article" date="2013" name="Genome Biol.">
        <title>Reference genomes and transcriptomes of Nicotiana sylvestris and Nicotiana tomentosiformis.</title>
        <authorList>
            <person name="Sierro N."/>
            <person name="Battey J.N."/>
            <person name="Ouadi S."/>
            <person name="Bovet L."/>
            <person name="Goepfert S."/>
            <person name="Bakaher N."/>
            <person name="Peitsch M.C."/>
            <person name="Ivanov N.V."/>
        </authorList>
    </citation>
    <scope>NUCLEOTIDE SEQUENCE [LARGE SCALE GENOMIC DNA]</scope>
</reference>
<dbReference type="STRING" id="4096.A0A1U7W6K3"/>
<dbReference type="OrthoDB" id="1296682at2759"/>
<dbReference type="NCBIfam" id="TIGR01640">
    <property type="entry name" value="F_box_assoc_1"/>
    <property type="match status" value="1"/>
</dbReference>
<sequence length="434" mass="49839">MANLRRCQQQQLQKKSVRIRKGKRVVKPSKQMDIVDHQATGIQFQDVIIMEILSRLPVQSLLQLKCVSNSWQALISDPYFNLKHLTKNNQKLLVCQSWPGWGDMERTIKFSFYSSPLSNVQQLNSCLSKYVQELDCPSTFKPNEGQLFCSFNGLVVLGFYSYSTFDQQLYLWNPSTRESTLLPHSEFTQRWTMIGFGCDATSDGYKLLKWTVLKGGHSIQVLSLKSGSWRNILYRPTTIAICPGRGRKLPIFPYLNDNWYTDPMVFVHGAFHWLGMTVARTYHLVSFNSSNEVYGEIPLLEQMHITNEGVLSYYGLSLVEGMLCFSSTHKHQGWGTFKLWVMKDYGVKESWTVLFTIRLSNIAYAKFKHRFANGEVLLYLFEILANSPRTDRMATFGHTALRTSTGPVGFWPEHFKVHDGIAYTESLISPKSLI</sequence>
<dbReference type="InterPro" id="IPR050796">
    <property type="entry name" value="SCF_F-box_component"/>
</dbReference>
<dbReference type="InterPro" id="IPR001810">
    <property type="entry name" value="F-box_dom"/>
</dbReference>
<protein>
    <submittedName>
        <fullName evidence="3">F-box/kelch-repeat protein At3g23880-like</fullName>
    </submittedName>
</protein>
<dbReference type="AlphaFoldDB" id="A0A1U7W6K3"/>
<proteinExistence type="predicted"/>
<dbReference type="Gene3D" id="1.20.1280.50">
    <property type="match status" value="1"/>
</dbReference>
<dbReference type="InterPro" id="IPR036047">
    <property type="entry name" value="F-box-like_dom_sf"/>
</dbReference>
<name>A0A1U7W6K3_NICSY</name>
<accession>A0A1U7W6K3</accession>
<evidence type="ECO:0000259" key="1">
    <source>
        <dbReference type="SMART" id="SM00256"/>
    </source>
</evidence>
<dbReference type="InterPro" id="IPR017451">
    <property type="entry name" value="F-box-assoc_interact_dom"/>
</dbReference>
<dbReference type="RefSeq" id="XP_009774243.1">
    <property type="nucleotide sequence ID" value="XM_009775941.1"/>
</dbReference>
<dbReference type="CDD" id="cd22157">
    <property type="entry name" value="F-box_AtFBW1-like"/>
    <property type="match status" value="1"/>
</dbReference>
<dbReference type="InterPro" id="IPR013187">
    <property type="entry name" value="F-box-assoc_dom_typ3"/>
</dbReference>
<dbReference type="PANTHER" id="PTHR31672:SF13">
    <property type="entry name" value="F-BOX PROTEIN CPR30-LIKE"/>
    <property type="match status" value="1"/>
</dbReference>
<reference evidence="3" key="2">
    <citation type="submission" date="2025-08" db="UniProtKB">
        <authorList>
            <consortium name="RefSeq"/>
        </authorList>
    </citation>
    <scope>IDENTIFICATION</scope>
    <source>
        <tissue evidence="3">Leaf</tissue>
    </source>
</reference>
<dbReference type="Pfam" id="PF08268">
    <property type="entry name" value="FBA_3"/>
    <property type="match status" value="1"/>
</dbReference>
<organism evidence="2 3">
    <name type="scientific">Nicotiana sylvestris</name>
    <name type="common">Wood tobacco</name>
    <name type="synonym">South American tobacco</name>
    <dbReference type="NCBI Taxonomy" id="4096"/>
    <lineage>
        <taxon>Eukaryota</taxon>
        <taxon>Viridiplantae</taxon>
        <taxon>Streptophyta</taxon>
        <taxon>Embryophyta</taxon>
        <taxon>Tracheophyta</taxon>
        <taxon>Spermatophyta</taxon>
        <taxon>Magnoliopsida</taxon>
        <taxon>eudicotyledons</taxon>
        <taxon>Gunneridae</taxon>
        <taxon>Pentapetalae</taxon>
        <taxon>asterids</taxon>
        <taxon>lamiids</taxon>
        <taxon>Solanales</taxon>
        <taxon>Solanaceae</taxon>
        <taxon>Nicotianoideae</taxon>
        <taxon>Nicotianeae</taxon>
        <taxon>Nicotiana</taxon>
    </lineage>
</organism>
<evidence type="ECO:0000313" key="3">
    <source>
        <dbReference type="RefSeq" id="XP_009774243.1"/>
    </source>
</evidence>
<dbReference type="Proteomes" id="UP000189701">
    <property type="component" value="Unplaced"/>
</dbReference>
<gene>
    <name evidence="3" type="primary">LOC104224319</name>
</gene>